<reference evidence="1" key="1">
    <citation type="submission" date="2014-11" db="EMBL/GenBank/DDBJ databases">
        <authorList>
            <person name="Amaro Gonzalez C."/>
        </authorList>
    </citation>
    <scope>NUCLEOTIDE SEQUENCE</scope>
</reference>
<organism evidence="1">
    <name type="scientific">Anguilla anguilla</name>
    <name type="common">European freshwater eel</name>
    <name type="synonym">Muraena anguilla</name>
    <dbReference type="NCBI Taxonomy" id="7936"/>
    <lineage>
        <taxon>Eukaryota</taxon>
        <taxon>Metazoa</taxon>
        <taxon>Chordata</taxon>
        <taxon>Craniata</taxon>
        <taxon>Vertebrata</taxon>
        <taxon>Euteleostomi</taxon>
        <taxon>Actinopterygii</taxon>
        <taxon>Neopterygii</taxon>
        <taxon>Teleostei</taxon>
        <taxon>Anguilliformes</taxon>
        <taxon>Anguillidae</taxon>
        <taxon>Anguilla</taxon>
    </lineage>
</organism>
<protein>
    <submittedName>
        <fullName evidence="1">Uncharacterized protein</fullName>
    </submittedName>
</protein>
<proteinExistence type="predicted"/>
<dbReference type="EMBL" id="GBXM01030088">
    <property type="protein sequence ID" value="JAH78489.1"/>
    <property type="molecule type" value="Transcribed_RNA"/>
</dbReference>
<evidence type="ECO:0000313" key="1">
    <source>
        <dbReference type="EMBL" id="JAH78489.1"/>
    </source>
</evidence>
<accession>A0A0E9VK23</accession>
<name>A0A0E9VK23_ANGAN</name>
<reference evidence="1" key="2">
    <citation type="journal article" date="2015" name="Fish Shellfish Immunol.">
        <title>Early steps in the European eel (Anguilla anguilla)-Vibrio vulnificus interaction in the gills: Role of the RtxA13 toxin.</title>
        <authorList>
            <person name="Callol A."/>
            <person name="Pajuelo D."/>
            <person name="Ebbesson L."/>
            <person name="Teles M."/>
            <person name="MacKenzie S."/>
            <person name="Amaro C."/>
        </authorList>
    </citation>
    <scope>NUCLEOTIDE SEQUENCE</scope>
</reference>
<sequence>MLLFSVNRVQLPTPEVCSAQTPGCIILYLCLFF</sequence>
<dbReference type="AlphaFoldDB" id="A0A0E9VK23"/>